<dbReference type="Proteomes" id="UP000799777">
    <property type="component" value="Unassembled WGS sequence"/>
</dbReference>
<organism evidence="4 5">
    <name type="scientific">Setomelanomma holmii</name>
    <dbReference type="NCBI Taxonomy" id="210430"/>
    <lineage>
        <taxon>Eukaryota</taxon>
        <taxon>Fungi</taxon>
        <taxon>Dikarya</taxon>
        <taxon>Ascomycota</taxon>
        <taxon>Pezizomycotina</taxon>
        <taxon>Dothideomycetes</taxon>
        <taxon>Pleosporomycetidae</taxon>
        <taxon>Pleosporales</taxon>
        <taxon>Pleosporineae</taxon>
        <taxon>Phaeosphaeriaceae</taxon>
        <taxon>Setomelanomma</taxon>
    </lineage>
</organism>
<dbReference type="PANTHER" id="PTHR34814:SF1">
    <property type="entry name" value="NITROSOGUANIDINE RESISTANCE PROTEIN SNG1"/>
    <property type="match status" value="1"/>
</dbReference>
<dbReference type="GO" id="GO:0016020">
    <property type="term" value="C:membrane"/>
    <property type="evidence" value="ECO:0007669"/>
    <property type="project" value="TreeGrafter"/>
</dbReference>
<keyword evidence="5" id="KW-1185">Reference proteome</keyword>
<keyword evidence="2" id="KW-0472">Membrane</keyword>
<evidence type="ECO:0000259" key="3">
    <source>
        <dbReference type="Pfam" id="PF12051"/>
    </source>
</evidence>
<dbReference type="OrthoDB" id="2140105at2759"/>
<dbReference type="Pfam" id="PF12051">
    <property type="entry name" value="DUF3533"/>
    <property type="match status" value="1"/>
</dbReference>
<gene>
    <name evidence="4" type="ORF">EK21DRAFT_108651</name>
</gene>
<dbReference type="PANTHER" id="PTHR34814">
    <property type="entry name" value="NITROSOGUANIDINE RESISTANCE PROTEIN SNG1"/>
    <property type="match status" value="1"/>
</dbReference>
<evidence type="ECO:0000256" key="2">
    <source>
        <dbReference type="SAM" id="Phobius"/>
    </source>
</evidence>
<feature type="transmembrane region" description="Helical" evidence="2">
    <location>
        <begin position="90"/>
        <end position="113"/>
    </location>
</feature>
<feature type="transmembrane region" description="Helical" evidence="2">
    <location>
        <begin position="477"/>
        <end position="498"/>
    </location>
</feature>
<evidence type="ECO:0000313" key="4">
    <source>
        <dbReference type="EMBL" id="KAF2033863.1"/>
    </source>
</evidence>
<sequence>MPPFPKSSSNMVETPTLGCQIAPSYNHEEWPYDSNSSSEETQQDETEACPNRPTMLQQGRTRSSRREPPLEPVGFWHWSMAGVRLHVLKLWLRTNAILAVAIMAFLCLFWGALFRQIDNIGALGIWVVDFDGQAPFANTTPFVGPFVTRAIREMINAGGAPGYTFASPQDFNNDPLEVRRSVYDYHAWAAVVINPNATALLEAAVRNGNSSYDPLGACQITYNSARDQTTSSSYIVPSMTVLQKRVVSDFGRAWITHLLNANVSSSDMNIAVSPQAISPGIEFSVYDLRPFGPPIATPAVSIGLIYLIIISFFSFTFFLPIHMKYLSPKGHPPLKFPQLIAWRYIATVTSYFLLSLIYSFVSLAFQMPMDRPHGSHVWPTRNPNRYGRGTFVVYWMLNWVGMTAFGLASENMAMILGTPWTALWLIFWVISNVATGFYALELAPGFYRWGYAWPMHNIVECTRSILFDLHPRTGLNFGILFAWVGIDTILFPLCCYYMRWNTARVKKNAAKAEEDWHKQMDKQREEPTRLARITTLGSRRDGEMMRRRNDREDNVVEMQRRPSNEAWKKKRKT</sequence>
<feature type="transmembrane region" description="Helical" evidence="2">
    <location>
        <begin position="299"/>
        <end position="321"/>
    </location>
</feature>
<feature type="transmembrane region" description="Helical" evidence="2">
    <location>
        <begin position="342"/>
        <end position="366"/>
    </location>
</feature>
<dbReference type="InterPro" id="IPR022703">
    <property type="entry name" value="DUF3533"/>
</dbReference>
<keyword evidence="2" id="KW-0812">Transmembrane</keyword>
<comment type="caution">
    <text evidence="4">The sequence shown here is derived from an EMBL/GenBank/DDBJ whole genome shotgun (WGS) entry which is preliminary data.</text>
</comment>
<evidence type="ECO:0000256" key="1">
    <source>
        <dbReference type="SAM" id="MobiDB-lite"/>
    </source>
</evidence>
<feature type="region of interest" description="Disordered" evidence="1">
    <location>
        <begin position="26"/>
        <end position="67"/>
    </location>
</feature>
<feature type="compositionally biased region" description="Basic and acidic residues" evidence="1">
    <location>
        <begin position="539"/>
        <end position="567"/>
    </location>
</feature>
<accession>A0A9P4HFZ2</accession>
<reference evidence="4" key="1">
    <citation type="journal article" date="2020" name="Stud. Mycol.">
        <title>101 Dothideomycetes genomes: a test case for predicting lifestyles and emergence of pathogens.</title>
        <authorList>
            <person name="Haridas S."/>
            <person name="Albert R."/>
            <person name="Binder M."/>
            <person name="Bloem J."/>
            <person name="Labutti K."/>
            <person name="Salamov A."/>
            <person name="Andreopoulos B."/>
            <person name="Baker S."/>
            <person name="Barry K."/>
            <person name="Bills G."/>
            <person name="Bluhm B."/>
            <person name="Cannon C."/>
            <person name="Castanera R."/>
            <person name="Culley D."/>
            <person name="Daum C."/>
            <person name="Ezra D."/>
            <person name="Gonzalez J."/>
            <person name="Henrissat B."/>
            <person name="Kuo A."/>
            <person name="Liang C."/>
            <person name="Lipzen A."/>
            <person name="Lutzoni F."/>
            <person name="Magnuson J."/>
            <person name="Mondo S."/>
            <person name="Nolan M."/>
            <person name="Ohm R."/>
            <person name="Pangilinan J."/>
            <person name="Park H.-J."/>
            <person name="Ramirez L."/>
            <person name="Alfaro M."/>
            <person name="Sun H."/>
            <person name="Tritt A."/>
            <person name="Yoshinaga Y."/>
            <person name="Zwiers L.-H."/>
            <person name="Turgeon B."/>
            <person name="Goodwin S."/>
            <person name="Spatafora J."/>
            <person name="Crous P."/>
            <person name="Grigoriev I."/>
        </authorList>
    </citation>
    <scope>NUCLEOTIDE SEQUENCE</scope>
    <source>
        <strain evidence="4">CBS 110217</strain>
    </source>
</reference>
<dbReference type="AlphaFoldDB" id="A0A9P4HFZ2"/>
<feature type="region of interest" description="Disordered" evidence="1">
    <location>
        <begin position="539"/>
        <end position="573"/>
    </location>
</feature>
<name>A0A9P4HFZ2_9PLEO</name>
<feature type="domain" description="DUF3533" evidence="3">
    <location>
        <begin position="97"/>
        <end position="488"/>
    </location>
</feature>
<protein>
    <recommendedName>
        <fullName evidence="3">DUF3533 domain-containing protein</fullName>
    </recommendedName>
</protein>
<keyword evidence="2" id="KW-1133">Transmembrane helix</keyword>
<proteinExistence type="predicted"/>
<feature type="transmembrane region" description="Helical" evidence="2">
    <location>
        <begin position="386"/>
        <end position="408"/>
    </location>
</feature>
<evidence type="ECO:0000313" key="5">
    <source>
        <dbReference type="Proteomes" id="UP000799777"/>
    </source>
</evidence>
<feature type="transmembrane region" description="Helical" evidence="2">
    <location>
        <begin position="420"/>
        <end position="440"/>
    </location>
</feature>
<dbReference type="EMBL" id="ML978164">
    <property type="protein sequence ID" value="KAF2033863.1"/>
    <property type="molecule type" value="Genomic_DNA"/>
</dbReference>
<dbReference type="InterPro" id="IPR053001">
    <property type="entry name" value="MNNG_permease-like"/>
</dbReference>